<feature type="domain" description="RNA polymerase sigma-70 region 4" evidence="5">
    <location>
        <begin position="127"/>
        <end position="168"/>
    </location>
</feature>
<evidence type="ECO:0000313" key="8">
    <source>
        <dbReference type="Proteomes" id="UP001208540"/>
    </source>
</evidence>
<reference evidence="7 9" key="1">
    <citation type="submission" date="2022-06" db="EMBL/GenBank/DDBJ databases">
        <title>Leptospira isolates from biofilms formed at urban environments.</title>
        <authorList>
            <person name="Ribeiro P.S."/>
            <person name="Sousa T."/>
            <person name="Carvalho N."/>
            <person name="Aburjaile F."/>
            <person name="Neves F."/>
            <person name="Oliveira D."/>
            <person name="Blanco L."/>
            <person name="Lima J."/>
            <person name="Costa F."/>
            <person name="Brenig B."/>
            <person name="Soares S."/>
            <person name="Ramos R."/>
            <person name="Goes-Neto A."/>
            <person name="Matiuzzi M."/>
            <person name="Azevedo V."/>
            <person name="Ristow P."/>
        </authorList>
    </citation>
    <scope>NUCLEOTIDE SEQUENCE</scope>
    <source>
        <strain evidence="6 9">VSF19</strain>
        <strain evidence="7">VSF20</strain>
    </source>
</reference>
<evidence type="ECO:0000256" key="1">
    <source>
        <dbReference type="ARBA" id="ARBA00010641"/>
    </source>
</evidence>
<evidence type="ECO:0000256" key="4">
    <source>
        <dbReference type="ARBA" id="ARBA00023163"/>
    </source>
</evidence>
<dbReference type="InterPro" id="IPR007630">
    <property type="entry name" value="RNA_pol_sigma70_r4"/>
</dbReference>
<protein>
    <submittedName>
        <fullName evidence="7">Sigma-70 family RNA polymerase sigma factor</fullName>
    </submittedName>
</protein>
<dbReference type="Pfam" id="PF04545">
    <property type="entry name" value="Sigma70_r4"/>
    <property type="match status" value="1"/>
</dbReference>
<evidence type="ECO:0000259" key="5">
    <source>
        <dbReference type="Pfam" id="PF04545"/>
    </source>
</evidence>
<evidence type="ECO:0000313" key="6">
    <source>
        <dbReference type="EMBL" id="MCW7528133.1"/>
    </source>
</evidence>
<dbReference type="NCBIfam" id="TIGR02937">
    <property type="entry name" value="sigma70-ECF"/>
    <property type="match status" value="1"/>
</dbReference>
<keyword evidence="4" id="KW-0804">Transcription</keyword>
<dbReference type="Gene3D" id="1.10.1740.10">
    <property type="match status" value="1"/>
</dbReference>
<dbReference type="SUPFAM" id="SSF88659">
    <property type="entry name" value="Sigma3 and sigma4 domains of RNA polymerase sigma factors"/>
    <property type="match status" value="1"/>
</dbReference>
<comment type="caution">
    <text evidence="7">The sequence shown here is derived from an EMBL/GenBank/DDBJ whole genome shotgun (WGS) entry which is preliminary data.</text>
</comment>
<dbReference type="InterPro" id="IPR036388">
    <property type="entry name" value="WH-like_DNA-bd_sf"/>
</dbReference>
<keyword evidence="9" id="KW-1185">Reference proteome</keyword>
<dbReference type="EMBL" id="JAMQPM010000011">
    <property type="protein sequence ID" value="MCW7528133.1"/>
    <property type="molecule type" value="Genomic_DNA"/>
</dbReference>
<dbReference type="Gene3D" id="1.10.10.10">
    <property type="entry name" value="Winged helix-like DNA-binding domain superfamily/Winged helix DNA-binding domain"/>
    <property type="match status" value="1"/>
</dbReference>
<sequence>MKDNSYLELLDLTKSGNLRAWTDLQNRFSHFANQFAYKILKDADLSQDVVQESFWDLYQNLEKITTPEAFPSLLKRTVIKHVDRILRKKESQNLVFVDPIQIEQNSGGLDVSYLEKECIETIEQNVKKLEPEDQKLIELYYYQNYSLVEISKSEGKSLSFIKKRHTRVKRILRIGIGETFRPEANLNLMIAA</sequence>
<dbReference type="InterPro" id="IPR013324">
    <property type="entry name" value="RNA_pol_sigma_r3/r4-like"/>
</dbReference>
<dbReference type="Proteomes" id="UP001208912">
    <property type="component" value="Unassembled WGS sequence"/>
</dbReference>
<dbReference type="EMBL" id="JAMQPL010000011">
    <property type="protein sequence ID" value="MCW7531987.1"/>
    <property type="molecule type" value="Genomic_DNA"/>
</dbReference>
<dbReference type="GO" id="GO:0006352">
    <property type="term" value="P:DNA-templated transcription initiation"/>
    <property type="evidence" value="ECO:0007669"/>
    <property type="project" value="InterPro"/>
</dbReference>
<dbReference type="InterPro" id="IPR039425">
    <property type="entry name" value="RNA_pol_sigma-70-like"/>
</dbReference>
<evidence type="ECO:0000256" key="2">
    <source>
        <dbReference type="ARBA" id="ARBA00023015"/>
    </source>
</evidence>
<evidence type="ECO:0000313" key="7">
    <source>
        <dbReference type="EMBL" id="MCW7531987.1"/>
    </source>
</evidence>
<keyword evidence="2" id="KW-0805">Transcription regulation</keyword>
<dbReference type="GO" id="GO:0016987">
    <property type="term" value="F:sigma factor activity"/>
    <property type="evidence" value="ECO:0007669"/>
    <property type="project" value="UniProtKB-KW"/>
</dbReference>
<name>A0AAW5VKW5_9LEPT</name>
<dbReference type="InterPro" id="IPR014284">
    <property type="entry name" value="RNA_pol_sigma-70_dom"/>
</dbReference>
<evidence type="ECO:0000256" key="3">
    <source>
        <dbReference type="ARBA" id="ARBA00023082"/>
    </source>
</evidence>
<accession>A0AAW5VKW5</accession>
<dbReference type="RefSeq" id="WP_265353247.1">
    <property type="nucleotide sequence ID" value="NZ_JAMQPL010000011.1"/>
</dbReference>
<comment type="similarity">
    <text evidence="1">Belongs to the sigma-70 factor family. ECF subfamily.</text>
</comment>
<gene>
    <name evidence="6" type="ORF">ND861_17380</name>
    <name evidence="7" type="ORF">ND862_17340</name>
</gene>
<dbReference type="AlphaFoldDB" id="A0AAW5VKW5"/>
<keyword evidence="3" id="KW-0731">Sigma factor</keyword>
<evidence type="ECO:0000313" key="9">
    <source>
        <dbReference type="Proteomes" id="UP001208912"/>
    </source>
</evidence>
<dbReference type="SUPFAM" id="SSF88946">
    <property type="entry name" value="Sigma2 domain of RNA polymerase sigma factors"/>
    <property type="match status" value="1"/>
</dbReference>
<organism evidence="7 8">
    <name type="scientific">Leptospira soteropolitanensis</name>
    <dbReference type="NCBI Taxonomy" id="2950025"/>
    <lineage>
        <taxon>Bacteria</taxon>
        <taxon>Pseudomonadati</taxon>
        <taxon>Spirochaetota</taxon>
        <taxon>Spirochaetia</taxon>
        <taxon>Leptospirales</taxon>
        <taxon>Leptospiraceae</taxon>
        <taxon>Leptospira</taxon>
    </lineage>
</organism>
<dbReference type="PANTHER" id="PTHR43133:SF51">
    <property type="entry name" value="RNA POLYMERASE SIGMA FACTOR"/>
    <property type="match status" value="1"/>
</dbReference>
<proteinExistence type="inferred from homology"/>
<dbReference type="InterPro" id="IPR013325">
    <property type="entry name" value="RNA_pol_sigma_r2"/>
</dbReference>
<dbReference type="Proteomes" id="UP001208540">
    <property type="component" value="Unassembled WGS sequence"/>
</dbReference>
<dbReference type="PANTHER" id="PTHR43133">
    <property type="entry name" value="RNA POLYMERASE ECF-TYPE SIGMA FACTO"/>
    <property type="match status" value="1"/>
</dbReference>